<dbReference type="PANTHER" id="PTHR46553">
    <property type="entry name" value="ADENINE NUCLEOTIDE ALPHA HYDROLASES-LIKE SUPERFAMILY PROTEIN"/>
    <property type="match status" value="1"/>
</dbReference>
<dbReference type="InterPro" id="IPR014729">
    <property type="entry name" value="Rossmann-like_a/b/a_fold"/>
</dbReference>
<dbReference type="InterPro" id="IPR006015">
    <property type="entry name" value="Universal_stress_UspA"/>
</dbReference>
<dbReference type="PANTHER" id="PTHR46553:SF3">
    <property type="entry name" value="ADENINE NUCLEOTIDE ALPHA HYDROLASES-LIKE SUPERFAMILY PROTEIN"/>
    <property type="match status" value="1"/>
</dbReference>
<reference evidence="3 4" key="1">
    <citation type="submission" date="2024-10" db="EMBL/GenBank/DDBJ databases">
        <title>The Natural Products Discovery Center: Release of the First 8490 Sequenced Strains for Exploring Actinobacteria Biosynthetic Diversity.</title>
        <authorList>
            <person name="Kalkreuter E."/>
            <person name="Kautsar S.A."/>
            <person name="Yang D."/>
            <person name="Bader C.D."/>
            <person name="Teijaro C.N."/>
            <person name="Fluegel L."/>
            <person name="Davis C.M."/>
            <person name="Simpson J.R."/>
            <person name="Lauterbach L."/>
            <person name="Steele A.D."/>
            <person name="Gui C."/>
            <person name="Meng S."/>
            <person name="Li G."/>
            <person name="Viehrig K."/>
            <person name="Ye F."/>
            <person name="Su P."/>
            <person name="Kiefer A.F."/>
            <person name="Nichols A."/>
            <person name="Cepeda A.J."/>
            <person name="Yan W."/>
            <person name="Fan B."/>
            <person name="Jiang Y."/>
            <person name="Adhikari A."/>
            <person name="Zheng C.-J."/>
            <person name="Schuster L."/>
            <person name="Cowan T.M."/>
            <person name="Smanski M.J."/>
            <person name="Chevrette M.G."/>
            <person name="De Carvalho L.P.S."/>
            <person name="Shen B."/>
        </authorList>
    </citation>
    <scope>NUCLEOTIDE SEQUENCE [LARGE SCALE GENOMIC DNA]</scope>
    <source>
        <strain evidence="3 4">NPDC006488</strain>
    </source>
</reference>
<evidence type="ECO:0000259" key="2">
    <source>
        <dbReference type="Pfam" id="PF00582"/>
    </source>
</evidence>
<accession>A0ABW6M346</accession>
<dbReference type="Gene3D" id="3.40.50.620">
    <property type="entry name" value="HUPs"/>
    <property type="match status" value="1"/>
</dbReference>
<evidence type="ECO:0000313" key="4">
    <source>
        <dbReference type="Proteomes" id="UP001601303"/>
    </source>
</evidence>
<dbReference type="Proteomes" id="UP001601303">
    <property type="component" value="Unassembled WGS sequence"/>
</dbReference>
<proteinExistence type="inferred from homology"/>
<feature type="domain" description="UspA" evidence="2">
    <location>
        <begin position="11"/>
        <end position="150"/>
    </location>
</feature>
<sequence>MAQYTDERPSPVVVGVDGSACSQAALRWGLAQAELTGGTVEAVAAWQSPEVYAYTLGWSPSVPEGTEFAKIAERALRETVAAVRDQLDHPAEVTIRVDEGHPVQVLMDAARTAQLLVLGSRGHGTFTGILLGSVSQHCVQHAPCPVVVIPPPRPA</sequence>
<dbReference type="Pfam" id="PF00582">
    <property type="entry name" value="Usp"/>
    <property type="match status" value="1"/>
</dbReference>
<evidence type="ECO:0000256" key="1">
    <source>
        <dbReference type="ARBA" id="ARBA00008791"/>
    </source>
</evidence>
<dbReference type="SUPFAM" id="SSF52402">
    <property type="entry name" value="Adenine nucleotide alpha hydrolases-like"/>
    <property type="match status" value="1"/>
</dbReference>
<dbReference type="InterPro" id="IPR006016">
    <property type="entry name" value="UspA"/>
</dbReference>
<comment type="caution">
    <text evidence="3">The sequence shown here is derived from an EMBL/GenBank/DDBJ whole genome shotgun (WGS) entry which is preliminary data.</text>
</comment>
<evidence type="ECO:0000313" key="3">
    <source>
        <dbReference type="EMBL" id="MFE9600549.1"/>
    </source>
</evidence>
<keyword evidence="4" id="KW-1185">Reference proteome</keyword>
<organism evidence="3 4">
    <name type="scientific">Streptomyces hokutonensis</name>
    <dbReference type="NCBI Taxonomy" id="1306990"/>
    <lineage>
        <taxon>Bacteria</taxon>
        <taxon>Bacillati</taxon>
        <taxon>Actinomycetota</taxon>
        <taxon>Actinomycetes</taxon>
        <taxon>Kitasatosporales</taxon>
        <taxon>Streptomycetaceae</taxon>
        <taxon>Streptomyces</taxon>
    </lineage>
</organism>
<comment type="similarity">
    <text evidence="1">Belongs to the universal stress protein A family.</text>
</comment>
<dbReference type="RefSeq" id="WP_388107177.1">
    <property type="nucleotide sequence ID" value="NZ_JBIAHM010000006.1"/>
</dbReference>
<dbReference type="PRINTS" id="PR01438">
    <property type="entry name" value="UNVRSLSTRESS"/>
</dbReference>
<name>A0ABW6M346_9ACTN</name>
<gene>
    <name evidence="3" type="ORF">ACFYNQ_18495</name>
</gene>
<dbReference type="EMBL" id="JBIAHM010000006">
    <property type="protein sequence ID" value="MFE9600549.1"/>
    <property type="molecule type" value="Genomic_DNA"/>
</dbReference>
<protein>
    <submittedName>
        <fullName evidence="3">Universal stress protein</fullName>
    </submittedName>
</protein>